<name>A0A7W5F6H9_9ACTN</name>
<evidence type="ECO:0000313" key="4">
    <source>
        <dbReference type="Proteomes" id="UP000577707"/>
    </source>
</evidence>
<feature type="region of interest" description="Disordered" evidence="1">
    <location>
        <begin position="140"/>
        <end position="203"/>
    </location>
</feature>
<feature type="compositionally biased region" description="Low complexity" evidence="1">
    <location>
        <begin position="18"/>
        <end position="37"/>
    </location>
</feature>
<keyword evidence="2" id="KW-1133">Transmembrane helix</keyword>
<organism evidence="3 4">
    <name type="scientific">Nocardioides albus</name>
    <dbReference type="NCBI Taxonomy" id="1841"/>
    <lineage>
        <taxon>Bacteria</taxon>
        <taxon>Bacillati</taxon>
        <taxon>Actinomycetota</taxon>
        <taxon>Actinomycetes</taxon>
        <taxon>Propionibacteriales</taxon>
        <taxon>Nocardioidaceae</taxon>
        <taxon>Nocardioides</taxon>
    </lineage>
</organism>
<accession>A0A7W5F6H9</accession>
<reference evidence="3 4" key="1">
    <citation type="submission" date="2020-08" db="EMBL/GenBank/DDBJ databases">
        <title>Genomic Encyclopedia of Type Strains, Phase III (KMG-III): the genomes of soil and plant-associated and newly described type strains.</title>
        <authorList>
            <person name="Whitman W."/>
        </authorList>
    </citation>
    <scope>NUCLEOTIDE SEQUENCE [LARGE SCALE GENOMIC DNA]</scope>
    <source>
        <strain evidence="3 4">CECT 3302</strain>
    </source>
</reference>
<dbReference type="AlphaFoldDB" id="A0A7W5F6H9"/>
<comment type="caution">
    <text evidence="3">The sequence shown here is derived from an EMBL/GenBank/DDBJ whole genome shotgun (WGS) entry which is preliminary data.</text>
</comment>
<keyword evidence="4" id="KW-1185">Reference proteome</keyword>
<protein>
    <submittedName>
        <fullName evidence="3">Cell division protein FtsB</fullName>
    </submittedName>
</protein>
<feature type="compositionally biased region" description="Basic and acidic residues" evidence="1">
    <location>
        <begin position="193"/>
        <end position="203"/>
    </location>
</feature>
<dbReference type="GO" id="GO:0051301">
    <property type="term" value="P:cell division"/>
    <property type="evidence" value="ECO:0007669"/>
    <property type="project" value="UniProtKB-KW"/>
</dbReference>
<evidence type="ECO:0000256" key="1">
    <source>
        <dbReference type="SAM" id="MobiDB-lite"/>
    </source>
</evidence>
<keyword evidence="2" id="KW-0472">Membrane</keyword>
<keyword evidence="2" id="KW-0812">Transmembrane</keyword>
<dbReference type="Proteomes" id="UP000577707">
    <property type="component" value="Unassembled WGS sequence"/>
</dbReference>
<feature type="transmembrane region" description="Helical" evidence="2">
    <location>
        <begin position="54"/>
        <end position="73"/>
    </location>
</feature>
<gene>
    <name evidence="3" type="ORF">FHS12_000037</name>
</gene>
<feature type="compositionally biased region" description="Polar residues" evidence="1">
    <location>
        <begin position="1"/>
        <end position="12"/>
    </location>
</feature>
<evidence type="ECO:0000313" key="3">
    <source>
        <dbReference type="EMBL" id="MBB3087114.1"/>
    </source>
</evidence>
<feature type="region of interest" description="Disordered" evidence="1">
    <location>
        <begin position="1"/>
        <end position="49"/>
    </location>
</feature>
<evidence type="ECO:0000256" key="2">
    <source>
        <dbReference type="SAM" id="Phobius"/>
    </source>
</evidence>
<dbReference type="EMBL" id="JACHXG010000001">
    <property type="protein sequence ID" value="MBB3087114.1"/>
    <property type="molecule type" value="Genomic_DNA"/>
</dbReference>
<dbReference type="RefSeq" id="WP_229788174.1">
    <property type="nucleotide sequence ID" value="NZ_BMQT01000001.1"/>
</dbReference>
<dbReference type="InterPro" id="IPR007060">
    <property type="entry name" value="FtsL/DivIC"/>
</dbReference>
<keyword evidence="3" id="KW-0131">Cell cycle</keyword>
<proteinExistence type="predicted"/>
<sequence length="203" mass="22622">MATKGPGQQSQSKRVRGPRAPQGPGRRPGAPRVARPASSGGLETLRKRLRRPRLTGRAMMIMLVASVLVISYASSLRAYIQQRNDINALQTEIAERKEHIKRLEEQTRRWEDPAFVQQQARERFGYVMPGETAYVALDENGERIQTEPELTDPDSVGSAEKPKAWWDDAWGSVLLAGDPPEQTGDGPESEIDPPGREAQQKKD</sequence>
<keyword evidence="3" id="KW-0132">Cell division</keyword>
<dbReference type="Pfam" id="PF04977">
    <property type="entry name" value="DivIC"/>
    <property type="match status" value="1"/>
</dbReference>